<accession>A7RYV9</accession>
<dbReference type="OrthoDB" id="127285at2759"/>
<dbReference type="KEGG" id="nve:5515359"/>
<dbReference type="OMA" id="QTQNNKA"/>
<evidence type="ECO:0000256" key="1">
    <source>
        <dbReference type="SAM" id="MobiDB-lite"/>
    </source>
</evidence>
<feature type="compositionally biased region" description="Basic residues" evidence="1">
    <location>
        <begin position="230"/>
        <end position="253"/>
    </location>
</feature>
<sequence length="253" mass="29224">MAARISHVKKILAKHPNLEIVEENSERPKVRCKLTGHELPCQPAAIDTYIRGKKYQRLCGSEPKEVAIKDEWRKFLDVSVKRRNQYYCKLTKRYLNNLPHHIERHFAGKRFQKALEKYDSSDDLPGEPGVKDPSKTDTIVQDIWVPPDVESDHDEDYVPDLEGFEGSEDEKGVADDMEMESDGLETSESKKELKSDTKSVKKANKRKTMNESESTKTKKPKKAKDSEKRTPKKKNTTKLPKRKSPKRRTDKKC</sequence>
<name>A7RYV9_NEMVE</name>
<keyword evidence="3" id="KW-1185">Reference proteome</keyword>
<dbReference type="InterPro" id="IPR008833">
    <property type="entry name" value="Surf2"/>
</dbReference>
<evidence type="ECO:0000313" key="3">
    <source>
        <dbReference type="Proteomes" id="UP000001593"/>
    </source>
</evidence>
<evidence type="ECO:0008006" key="4">
    <source>
        <dbReference type="Google" id="ProtNLM"/>
    </source>
</evidence>
<dbReference type="Pfam" id="PF05477">
    <property type="entry name" value="SURF2"/>
    <property type="match status" value="1"/>
</dbReference>
<dbReference type="EMBL" id="DS469554">
    <property type="protein sequence ID" value="EDO43393.1"/>
    <property type="molecule type" value="Genomic_DNA"/>
</dbReference>
<dbReference type="PANTHER" id="PTHR34348:SF1">
    <property type="entry name" value="SURFEIT LOCUS PROTEIN 2"/>
    <property type="match status" value="1"/>
</dbReference>
<dbReference type="STRING" id="45351.A7RYV9"/>
<dbReference type="PANTHER" id="PTHR34348">
    <property type="entry name" value="SURFEIT LOCUS PROTEIN 2"/>
    <property type="match status" value="1"/>
</dbReference>
<dbReference type="AlphaFoldDB" id="A7RYV9"/>
<organism evidence="2 3">
    <name type="scientific">Nematostella vectensis</name>
    <name type="common">Starlet sea anemone</name>
    <dbReference type="NCBI Taxonomy" id="45351"/>
    <lineage>
        <taxon>Eukaryota</taxon>
        <taxon>Metazoa</taxon>
        <taxon>Cnidaria</taxon>
        <taxon>Anthozoa</taxon>
        <taxon>Hexacorallia</taxon>
        <taxon>Actiniaria</taxon>
        <taxon>Edwardsiidae</taxon>
        <taxon>Nematostella</taxon>
    </lineage>
</organism>
<feature type="compositionally biased region" description="Acidic residues" evidence="1">
    <location>
        <begin position="149"/>
        <end position="168"/>
    </location>
</feature>
<dbReference type="Proteomes" id="UP000001593">
    <property type="component" value="Unassembled WGS sequence"/>
</dbReference>
<feature type="region of interest" description="Disordered" evidence="1">
    <location>
        <begin position="119"/>
        <end position="253"/>
    </location>
</feature>
<evidence type="ECO:0000313" key="2">
    <source>
        <dbReference type="EMBL" id="EDO43393.1"/>
    </source>
</evidence>
<gene>
    <name evidence="2" type="ORF">NEMVEDRAFT_v1g241645</name>
</gene>
<proteinExistence type="predicted"/>
<dbReference type="eggNOG" id="ENOG502RYGJ">
    <property type="taxonomic scope" value="Eukaryota"/>
</dbReference>
<dbReference type="InParanoid" id="A7RYV9"/>
<feature type="compositionally biased region" description="Acidic residues" evidence="1">
    <location>
        <begin position="175"/>
        <end position="185"/>
    </location>
</feature>
<reference evidence="2 3" key="1">
    <citation type="journal article" date="2007" name="Science">
        <title>Sea anemone genome reveals ancestral eumetazoan gene repertoire and genomic organization.</title>
        <authorList>
            <person name="Putnam N.H."/>
            <person name="Srivastava M."/>
            <person name="Hellsten U."/>
            <person name="Dirks B."/>
            <person name="Chapman J."/>
            <person name="Salamov A."/>
            <person name="Terry A."/>
            <person name="Shapiro H."/>
            <person name="Lindquist E."/>
            <person name="Kapitonov V.V."/>
            <person name="Jurka J."/>
            <person name="Genikhovich G."/>
            <person name="Grigoriev I.V."/>
            <person name="Lucas S.M."/>
            <person name="Steele R.E."/>
            <person name="Finnerty J.R."/>
            <person name="Technau U."/>
            <person name="Martindale M.Q."/>
            <person name="Rokhsar D.S."/>
        </authorList>
    </citation>
    <scope>NUCLEOTIDE SEQUENCE [LARGE SCALE GENOMIC DNA]</scope>
    <source>
        <strain evidence="3">CH2 X CH6</strain>
    </source>
</reference>
<dbReference type="HOGENOM" id="CLU_1099622_0_0_1"/>
<protein>
    <recommendedName>
        <fullName evidence="4">Surfeit locus protein 2</fullName>
    </recommendedName>
</protein>
<feature type="compositionally biased region" description="Basic and acidic residues" evidence="1">
    <location>
        <begin position="187"/>
        <end position="199"/>
    </location>
</feature>